<geneLocation type="plasmid" evidence="1 2">
    <name>pMJ100</name>
</geneLocation>
<evidence type="ECO:0000313" key="1">
    <source>
        <dbReference type="EMBL" id="ACH64640.1"/>
    </source>
</evidence>
<proteinExistence type="predicted"/>
<dbReference type="AlphaFoldDB" id="B5EWA4"/>
<dbReference type="KEGG" id="vfm:VFMJ11_B0161"/>
<dbReference type="Proteomes" id="UP000001857">
    <property type="component" value="Plasmid pMJ100"/>
</dbReference>
<gene>
    <name evidence="1" type="ordered locus">VFMJ11_B0161</name>
</gene>
<reference evidence="1 2" key="2">
    <citation type="journal article" date="2009" name="Nature">
        <title>A single regulatory gene is sufficient to alter bacterial host range.</title>
        <authorList>
            <person name="Mandel M.J."/>
            <person name="Wollenberg M.S."/>
            <person name="Stabb E.V."/>
            <person name="Visick K.L."/>
            <person name="Ruby E.G."/>
        </authorList>
    </citation>
    <scope>NUCLEOTIDE SEQUENCE [LARGE SCALE GENOMIC DNA]</scope>
    <source>
        <strain evidence="1 2">MJ11</strain>
        <plasmid evidence="2">Plasmid pMJ100</plasmid>
    </source>
</reference>
<reference evidence="2" key="1">
    <citation type="submission" date="2008-08" db="EMBL/GenBank/DDBJ databases">
        <title>Complete sequence of Vibrio fischeri strain MJ11.</title>
        <authorList>
            <person name="Mandel M.J."/>
            <person name="Stabb E.V."/>
            <person name="Ruby E.G."/>
            <person name="Ferriera S."/>
            <person name="Johnson J."/>
            <person name="Kravitz S."/>
            <person name="Beeson K."/>
            <person name="Sutton G."/>
            <person name="Rogers Y.-H."/>
            <person name="Friedman R."/>
            <person name="Frazier M."/>
            <person name="Venter J.C."/>
        </authorList>
    </citation>
    <scope>NUCLEOTIDE SEQUENCE [LARGE SCALE GENOMIC DNA]</scope>
    <source>
        <strain evidence="2">MJ11</strain>
        <plasmid evidence="2">Plasmid pMJ100</plasmid>
    </source>
</reference>
<organism evidence="1 2">
    <name type="scientific">Aliivibrio fischeri (strain MJ11)</name>
    <name type="common">Vibrio fischeri</name>
    <dbReference type="NCBI Taxonomy" id="388396"/>
    <lineage>
        <taxon>Bacteria</taxon>
        <taxon>Pseudomonadati</taxon>
        <taxon>Pseudomonadota</taxon>
        <taxon>Gammaproteobacteria</taxon>
        <taxon>Vibrionales</taxon>
        <taxon>Vibrionaceae</taxon>
        <taxon>Aliivibrio</taxon>
    </lineage>
</organism>
<dbReference type="RefSeq" id="WP_012534423.1">
    <property type="nucleotide sequence ID" value="NC_011185.1"/>
</dbReference>
<protein>
    <submittedName>
        <fullName evidence="1">Uncharacterized protein</fullName>
    </submittedName>
</protein>
<dbReference type="EMBL" id="CP001134">
    <property type="protein sequence ID" value="ACH64640.1"/>
    <property type="molecule type" value="Genomic_DNA"/>
</dbReference>
<name>B5EWA4_ALIFM</name>
<accession>B5EWA4</accession>
<keyword evidence="1" id="KW-0614">Plasmid</keyword>
<evidence type="ECO:0000313" key="2">
    <source>
        <dbReference type="Proteomes" id="UP000001857"/>
    </source>
</evidence>
<sequence length="105" mass="11959">MIYLVSAHKYPSFYSSKAELVDIVLDYDTTKCLFSLDGNGDVICHEIKTSSAVCDGLWMVKNIDNAIEKLNEHGVYPFKTKEDAKNFAKRHGLIGFRYLPVKRII</sequence>
<dbReference type="HOGENOM" id="CLU_2261911_0_0_6"/>